<feature type="region of interest" description="Disordered" evidence="1">
    <location>
        <begin position="179"/>
        <end position="208"/>
    </location>
</feature>
<feature type="compositionally biased region" description="Polar residues" evidence="1">
    <location>
        <begin position="289"/>
        <end position="303"/>
    </location>
</feature>
<dbReference type="InterPro" id="IPR035899">
    <property type="entry name" value="DBL_dom_sf"/>
</dbReference>
<dbReference type="InterPro" id="IPR011993">
    <property type="entry name" value="PH-like_dom_sf"/>
</dbReference>
<dbReference type="CDD" id="cd00160">
    <property type="entry name" value="RhoGEF"/>
    <property type="match status" value="1"/>
</dbReference>
<evidence type="ECO:0000259" key="2">
    <source>
        <dbReference type="PROSITE" id="PS50010"/>
    </source>
</evidence>
<proteinExistence type="predicted"/>
<dbReference type="InterPro" id="IPR000219">
    <property type="entry name" value="DH_dom"/>
</dbReference>
<evidence type="ECO:0000313" key="4">
    <source>
        <dbReference type="WBParaSite" id="TMUE_1000005856.1"/>
    </source>
</evidence>
<evidence type="ECO:0000256" key="1">
    <source>
        <dbReference type="SAM" id="MobiDB-lite"/>
    </source>
</evidence>
<feature type="region of interest" description="Disordered" evidence="1">
    <location>
        <begin position="230"/>
        <end position="305"/>
    </location>
</feature>
<dbReference type="Gene3D" id="2.30.29.30">
    <property type="entry name" value="Pleckstrin-homology domain (PH domain)/Phosphotyrosine-binding domain (PTB)"/>
    <property type="match status" value="1"/>
</dbReference>
<dbReference type="STRING" id="70415.A0A5S6QEQ4"/>
<organism evidence="3 4">
    <name type="scientific">Trichuris muris</name>
    <name type="common">Mouse whipworm</name>
    <dbReference type="NCBI Taxonomy" id="70415"/>
    <lineage>
        <taxon>Eukaryota</taxon>
        <taxon>Metazoa</taxon>
        <taxon>Ecdysozoa</taxon>
        <taxon>Nematoda</taxon>
        <taxon>Enoplea</taxon>
        <taxon>Dorylaimia</taxon>
        <taxon>Trichinellida</taxon>
        <taxon>Trichuridae</taxon>
        <taxon>Trichuris</taxon>
    </lineage>
</organism>
<dbReference type="Pfam" id="PF00621">
    <property type="entry name" value="RhoGEF"/>
    <property type="match status" value="1"/>
</dbReference>
<name>A0A5S6QEQ4_TRIMR</name>
<dbReference type="Proteomes" id="UP000046395">
    <property type="component" value="Unassembled WGS sequence"/>
</dbReference>
<accession>A0A5S6QEQ4</accession>
<dbReference type="AlphaFoldDB" id="A0A5S6QEQ4"/>
<feature type="compositionally biased region" description="Acidic residues" evidence="1">
    <location>
        <begin position="230"/>
        <end position="246"/>
    </location>
</feature>
<protein>
    <submittedName>
        <fullName evidence="4">DH domain-containing protein</fullName>
    </submittedName>
</protein>
<dbReference type="SUPFAM" id="SSF48065">
    <property type="entry name" value="DBL homology domain (DH-domain)"/>
    <property type="match status" value="1"/>
</dbReference>
<dbReference type="WBParaSite" id="TMUE_1000005856.1">
    <property type="protein sequence ID" value="TMUE_1000005856.1"/>
    <property type="gene ID" value="WBGene00295660"/>
</dbReference>
<dbReference type="SMART" id="SM00325">
    <property type="entry name" value="RhoGEF"/>
    <property type="match status" value="1"/>
</dbReference>
<dbReference type="Gene3D" id="1.20.900.10">
    <property type="entry name" value="Dbl homology (DH) domain"/>
    <property type="match status" value="1"/>
</dbReference>
<sequence>MMAPSVFRVKLSFINEERAVTAADKENYRKQPRMMHSFLMWETEKAKKTVDTSANERGTENPAWRPQKRQSVYTKRRLSLASGWNCLTKGGSAFQSTACMTRPGGDVEVSVAPLRKPRSRCNMPQHYTPQKFSHNVSELGKRFNTLRIRSFEKLDKENCDLKNRRRSCVSLFDLSKARTDHKKDVPSDTAFSPMCTNNENENSHESSPEIFVEQNALKESTSSIISMITEEVEEEEEGATADEIVSEDTGRGSGLSLLYTEEESPDVRSPNGTEKKALENSLKPDSPRRQNQSARSFGTSKTPSWKRLPLKRNQTFSEGDIDELQSIFSCKFGSVRTLWSTLKDTVKLGILETMDPNSIQVQEKIFEIVSSEATYLRTLDLLVKNFMESPKLSGYLSNGSVISFLERKNLFSTILEVRKGSRCLLNALFLSVKNCIMLDEIFEILAEHLSQQESTYVNYCSNITYQQRTLRNLKDTKHEFRSAVSGIEKAKELGSQSLSSFLMQPMQRVTRYPLMIDAVLRDLDEKDRRIDSVRKAHEVAKRMVGKCDETIKCFERMEELMELENSLTYKSTSPKRFPLVSEKRFFRMKDTFHMLHMTKQPSGHFGWTRCVLFLFSDMLMITKATDHGQFVVKDYCERRYVTLSSAQSCFSPLPRSHGGFFYVFFCILEKDHSGNRVEVAFATEEKRQMDRWLDALDKANGLNGSVGNTAFPCSKPTMQSGGCLLLTVIPKTQCSRMCFTCAFKSFREKVIRGIRREARRKSEQ</sequence>
<feature type="domain" description="DH" evidence="2">
    <location>
        <begin position="360"/>
        <end position="550"/>
    </location>
</feature>
<dbReference type="InterPro" id="IPR047271">
    <property type="entry name" value="Ephexin-like"/>
</dbReference>
<dbReference type="SUPFAM" id="SSF50729">
    <property type="entry name" value="PH domain-like"/>
    <property type="match status" value="1"/>
</dbReference>
<dbReference type="PANTHER" id="PTHR12845">
    <property type="entry name" value="GUANINE NUCLEOTIDE EXCHANGE FACTOR"/>
    <property type="match status" value="1"/>
</dbReference>
<dbReference type="GO" id="GO:0005085">
    <property type="term" value="F:guanyl-nucleotide exchange factor activity"/>
    <property type="evidence" value="ECO:0007669"/>
    <property type="project" value="InterPro"/>
</dbReference>
<reference evidence="4" key="1">
    <citation type="submission" date="2019-12" db="UniProtKB">
        <authorList>
            <consortium name="WormBaseParasite"/>
        </authorList>
    </citation>
    <scope>IDENTIFICATION</scope>
</reference>
<keyword evidence="3" id="KW-1185">Reference proteome</keyword>
<dbReference type="PROSITE" id="PS50010">
    <property type="entry name" value="DH_2"/>
    <property type="match status" value="1"/>
</dbReference>
<feature type="region of interest" description="Disordered" evidence="1">
    <location>
        <begin position="50"/>
        <end position="71"/>
    </location>
</feature>
<evidence type="ECO:0000313" key="3">
    <source>
        <dbReference type="Proteomes" id="UP000046395"/>
    </source>
</evidence>
<dbReference type="PANTHER" id="PTHR12845:SF5">
    <property type="entry name" value="EPHEXIN, ISOFORM D"/>
    <property type="match status" value="1"/>
</dbReference>